<gene>
    <name evidence="1" type="ORF">SAMN04489716_5559</name>
</gene>
<dbReference type="EMBL" id="LT629758">
    <property type="protein sequence ID" value="SDT68006.1"/>
    <property type="molecule type" value="Genomic_DNA"/>
</dbReference>
<dbReference type="OrthoDB" id="9970988at2"/>
<dbReference type="AlphaFoldDB" id="A0A1H2CD32"/>
<dbReference type="Proteomes" id="UP000198688">
    <property type="component" value="Chromosome I"/>
</dbReference>
<evidence type="ECO:0000313" key="1">
    <source>
        <dbReference type="EMBL" id="SDT68006.1"/>
    </source>
</evidence>
<accession>A0A1H2CD32</accession>
<keyword evidence="2" id="KW-1185">Reference proteome</keyword>
<proteinExistence type="predicted"/>
<dbReference type="RefSeq" id="WP_157751806.1">
    <property type="nucleotide sequence ID" value="NZ_BOMJ01000043.1"/>
</dbReference>
<sequence>MPTVVQADLITFAADLSALLRDRPGATTPTDERADWFDRKAELLERIAATDSEAADLATAARAEATRIRTGGAA</sequence>
<evidence type="ECO:0000313" key="2">
    <source>
        <dbReference type="Proteomes" id="UP000198688"/>
    </source>
</evidence>
<dbReference type="STRING" id="113562.SAMN04489716_5559"/>
<organism evidence="1 2">
    <name type="scientific">Actinoplanes derwentensis</name>
    <dbReference type="NCBI Taxonomy" id="113562"/>
    <lineage>
        <taxon>Bacteria</taxon>
        <taxon>Bacillati</taxon>
        <taxon>Actinomycetota</taxon>
        <taxon>Actinomycetes</taxon>
        <taxon>Micromonosporales</taxon>
        <taxon>Micromonosporaceae</taxon>
        <taxon>Actinoplanes</taxon>
    </lineage>
</organism>
<protein>
    <submittedName>
        <fullName evidence="1">Uncharacterized protein</fullName>
    </submittedName>
</protein>
<name>A0A1H2CD32_9ACTN</name>
<reference evidence="1 2" key="1">
    <citation type="submission" date="2016-10" db="EMBL/GenBank/DDBJ databases">
        <authorList>
            <person name="de Groot N.N."/>
        </authorList>
    </citation>
    <scope>NUCLEOTIDE SEQUENCE [LARGE SCALE GENOMIC DNA]</scope>
    <source>
        <strain evidence="1 2">DSM 43941</strain>
    </source>
</reference>